<name>A0A8S3QFL0_MYTED</name>
<organism evidence="1 2">
    <name type="scientific">Mytilus edulis</name>
    <name type="common">Blue mussel</name>
    <dbReference type="NCBI Taxonomy" id="6550"/>
    <lineage>
        <taxon>Eukaryota</taxon>
        <taxon>Metazoa</taxon>
        <taxon>Spiralia</taxon>
        <taxon>Lophotrochozoa</taxon>
        <taxon>Mollusca</taxon>
        <taxon>Bivalvia</taxon>
        <taxon>Autobranchia</taxon>
        <taxon>Pteriomorphia</taxon>
        <taxon>Mytilida</taxon>
        <taxon>Mytiloidea</taxon>
        <taxon>Mytilidae</taxon>
        <taxon>Mytilinae</taxon>
        <taxon>Mytilus</taxon>
    </lineage>
</organism>
<dbReference type="InterPro" id="IPR031248">
    <property type="entry name" value="RNF213"/>
</dbReference>
<evidence type="ECO:0000313" key="1">
    <source>
        <dbReference type="EMBL" id="CAG2194989.1"/>
    </source>
</evidence>
<dbReference type="PANTHER" id="PTHR22605">
    <property type="entry name" value="RZ-TYPE DOMAIN-CONTAINING PROTEIN"/>
    <property type="match status" value="1"/>
</dbReference>
<accession>A0A8S3QFL0</accession>
<dbReference type="GO" id="GO:0016887">
    <property type="term" value="F:ATP hydrolysis activity"/>
    <property type="evidence" value="ECO:0007669"/>
    <property type="project" value="InterPro"/>
</dbReference>
<gene>
    <name evidence="1" type="ORF">MEDL_9995</name>
</gene>
<reference evidence="1" key="1">
    <citation type="submission" date="2021-03" db="EMBL/GenBank/DDBJ databases">
        <authorList>
            <person name="Bekaert M."/>
        </authorList>
    </citation>
    <scope>NUCLEOTIDE SEQUENCE</scope>
</reference>
<protein>
    <submittedName>
        <fullName evidence="1">Uncharacterized protein</fullName>
    </submittedName>
</protein>
<dbReference type="AlphaFoldDB" id="A0A8S3QFL0"/>
<dbReference type="EMBL" id="CAJPWZ010000502">
    <property type="protein sequence ID" value="CAG2194989.1"/>
    <property type="molecule type" value="Genomic_DNA"/>
</dbReference>
<comment type="caution">
    <text evidence="1">The sequence shown here is derived from an EMBL/GenBank/DDBJ whole genome shotgun (WGS) entry which is preliminary data.</text>
</comment>
<dbReference type="PANTHER" id="PTHR22605:SF16">
    <property type="entry name" value="E3 UBIQUITIN-PROTEIN LIGASE RNF213"/>
    <property type="match status" value="1"/>
</dbReference>
<evidence type="ECO:0000313" key="2">
    <source>
        <dbReference type="Proteomes" id="UP000683360"/>
    </source>
</evidence>
<dbReference type="OrthoDB" id="6147936at2759"/>
<keyword evidence="2" id="KW-1185">Reference proteome</keyword>
<dbReference type="Proteomes" id="UP000683360">
    <property type="component" value="Unassembled WGS sequence"/>
</dbReference>
<dbReference type="GO" id="GO:0004842">
    <property type="term" value="F:ubiquitin-protein transferase activity"/>
    <property type="evidence" value="ECO:0007669"/>
    <property type="project" value="InterPro"/>
</dbReference>
<sequence>MEVVSQLCFSGTKTPSDEVVIKLLSYITVQSKTGWIYSKDMVVFDDAIDRTPVVRSFLLQLLMRTRSSAVNKHLEIYFNNAVALVQKSEHNRYVTPETEVCLLVLGCIENLVFHLQDFQHQSFTEQNMYQNEEAQRIFNAAKGKIKMPSNKRLENLQHLASTRFAITVAAKSIYDIYVRKCTVIQPYHKQLFDVMGELFISCGSIYPK</sequence>
<proteinExistence type="predicted"/>